<dbReference type="PANTHER" id="PTHR38790:SF4">
    <property type="entry name" value="2EXR DOMAIN-CONTAINING PROTEIN"/>
    <property type="match status" value="1"/>
</dbReference>
<evidence type="ECO:0000313" key="1">
    <source>
        <dbReference type="EMBL" id="KAF1961562.1"/>
    </source>
</evidence>
<keyword evidence="2" id="KW-1185">Reference proteome</keyword>
<protein>
    <submittedName>
        <fullName evidence="1">Uncharacterized protein</fullName>
    </submittedName>
</protein>
<proteinExistence type="predicted"/>
<reference evidence="1" key="1">
    <citation type="journal article" date="2020" name="Stud. Mycol.">
        <title>101 Dothideomycetes genomes: a test case for predicting lifestyles and emergence of pathogens.</title>
        <authorList>
            <person name="Haridas S."/>
            <person name="Albert R."/>
            <person name="Binder M."/>
            <person name="Bloem J."/>
            <person name="Labutti K."/>
            <person name="Salamov A."/>
            <person name="Andreopoulos B."/>
            <person name="Baker S."/>
            <person name="Barry K."/>
            <person name="Bills G."/>
            <person name="Bluhm B."/>
            <person name="Cannon C."/>
            <person name="Castanera R."/>
            <person name="Culley D."/>
            <person name="Daum C."/>
            <person name="Ezra D."/>
            <person name="Gonzalez J."/>
            <person name="Henrissat B."/>
            <person name="Kuo A."/>
            <person name="Liang C."/>
            <person name="Lipzen A."/>
            <person name="Lutzoni F."/>
            <person name="Magnuson J."/>
            <person name="Mondo S."/>
            <person name="Nolan M."/>
            <person name="Ohm R."/>
            <person name="Pangilinan J."/>
            <person name="Park H.-J."/>
            <person name="Ramirez L."/>
            <person name="Alfaro M."/>
            <person name="Sun H."/>
            <person name="Tritt A."/>
            <person name="Yoshinaga Y."/>
            <person name="Zwiers L.-H."/>
            <person name="Turgeon B."/>
            <person name="Goodwin S."/>
            <person name="Spatafora J."/>
            <person name="Crous P."/>
            <person name="Grigoriev I."/>
        </authorList>
    </citation>
    <scope>NUCLEOTIDE SEQUENCE</scope>
    <source>
        <strain evidence="1">CBS 675.92</strain>
    </source>
</reference>
<dbReference type="OrthoDB" id="5413827at2759"/>
<evidence type="ECO:0000313" key="2">
    <source>
        <dbReference type="Proteomes" id="UP000800035"/>
    </source>
</evidence>
<dbReference type="Proteomes" id="UP000800035">
    <property type="component" value="Unassembled WGS sequence"/>
</dbReference>
<name>A0A6A5UCU1_9PLEO</name>
<dbReference type="EMBL" id="ML976980">
    <property type="protein sequence ID" value="KAF1961562.1"/>
    <property type="molecule type" value="Genomic_DNA"/>
</dbReference>
<organism evidence="1 2">
    <name type="scientific">Byssothecium circinans</name>
    <dbReference type="NCBI Taxonomy" id="147558"/>
    <lineage>
        <taxon>Eukaryota</taxon>
        <taxon>Fungi</taxon>
        <taxon>Dikarya</taxon>
        <taxon>Ascomycota</taxon>
        <taxon>Pezizomycotina</taxon>
        <taxon>Dothideomycetes</taxon>
        <taxon>Pleosporomycetidae</taxon>
        <taxon>Pleosporales</taxon>
        <taxon>Massarineae</taxon>
        <taxon>Massarinaceae</taxon>
        <taxon>Byssothecium</taxon>
    </lineage>
</organism>
<sequence length="396" mass="46091">MAKRTPTLNLAEMEKALGYDTHSLYHFAEPFKRFYSDLRPIAHSGYERTRREFEEMQKKIHSRQDGDFPEDLVRKLERTQMISHDRNRVVLTQTGLVGFYRFAVDIRYDFGLHVPLLFNEDEACRTLSVAKAIMSTKLPPRKPHKSVAKPQSCKTHMATSWFFKFPQEIRGEIYAFAVSDGTWCIEDVDVFDKFSLTRAIGDQSGFYFPLSKRLGILSVNKQMRQEALPLAYGLTTFHLDDMDDLLKLFIMVGKMGRDNIEAIYFSWESRSDLECKWEENPHLDNHSLTLPSLHAMECVQMLKQCKRLRSLRLYFERDLIEQIAPEVFKTNPSIAELRSIHIKKVEVWSPAHESLEHCSLVSWLREGMECSRTLGQGNKGVGWRNRICMAPLPTWT</sequence>
<accession>A0A6A5UCU1</accession>
<dbReference type="PANTHER" id="PTHR38790">
    <property type="entry name" value="2EXR DOMAIN-CONTAINING PROTEIN-RELATED"/>
    <property type="match status" value="1"/>
</dbReference>
<dbReference type="AlphaFoldDB" id="A0A6A5UCU1"/>
<gene>
    <name evidence="1" type="ORF">CC80DRAFT_193879</name>
</gene>